<name>A0A6H5HZT9_9HYME</name>
<sequence length="249" mass="27683">MDIDDSFFINTQHTHAHTHTQGHYPQTTTYTENASAPDQCFYFVNFIFFPAPRAESAAVRILYTKRNDPCTCAPTCTRAAFLARQPPPPARSCLENDDPFTSLFLGGSATRGTGFSSEKAEMCVVVLYRYIREEKGYIVIRPRMTGSFFHLRSGFRRQRGSSTSAPGSLPERNNNNEADPQQQVSLAASSRGRNGSGGGGNYRVNFNVFIFLCYAALTVITYTVADYLLELAWPKGGCGGCSLRYVYRN</sequence>
<feature type="region of interest" description="Disordered" evidence="1">
    <location>
        <begin position="157"/>
        <end position="195"/>
    </location>
</feature>
<feature type="compositionally biased region" description="Polar residues" evidence="1">
    <location>
        <begin position="160"/>
        <end position="188"/>
    </location>
</feature>
<dbReference type="AlphaFoldDB" id="A0A6H5HZT9"/>
<reference evidence="3 4" key="1">
    <citation type="submission" date="2020-02" db="EMBL/GenBank/DDBJ databases">
        <authorList>
            <person name="Ferguson B K."/>
        </authorList>
    </citation>
    <scope>NUCLEOTIDE SEQUENCE [LARGE SCALE GENOMIC DNA]</scope>
</reference>
<accession>A0A6H5HZT9</accession>
<keyword evidence="2" id="KW-0812">Transmembrane</keyword>
<evidence type="ECO:0000313" key="3">
    <source>
        <dbReference type="EMBL" id="CAB0029437.1"/>
    </source>
</evidence>
<proteinExistence type="predicted"/>
<organism evidence="3 4">
    <name type="scientific">Trichogramma brassicae</name>
    <dbReference type="NCBI Taxonomy" id="86971"/>
    <lineage>
        <taxon>Eukaryota</taxon>
        <taxon>Metazoa</taxon>
        <taxon>Ecdysozoa</taxon>
        <taxon>Arthropoda</taxon>
        <taxon>Hexapoda</taxon>
        <taxon>Insecta</taxon>
        <taxon>Pterygota</taxon>
        <taxon>Neoptera</taxon>
        <taxon>Endopterygota</taxon>
        <taxon>Hymenoptera</taxon>
        <taxon>Apocrita</taxon>
        <taxon>Proctotrupomorpha</taxon>
        <taxon>Chalcidoidea</taxon>
        <taxon>Trichogrammatidae</taxon>
        <taxon>Trichogramma</taxon>
    </lineage>
</organism>
<keyword evidence="4" id="KW-1185">Reference proteome</keyword>
<feature type="transmembrane region" description="Helical" evidence="2">
    <location>
        <begin position="206"/>
        <end position="225"/>
    </location>
</feature>
<evidence type="ECO:0000256" key="2">
    <source>
        <dbReference type="SAM" id="Phobius"/>
    </source>
</evidence>
<evidence type="ECO:0000256" key="1">
    <source>
        <dbReference type="SAM" id="MobiDB-lite"/>
    </source>
</evidence>
<evidence type="ECO:0000313" key="4">
    <source>
        <dbReference type="Proteomes" id="UP000479190"/>
    </source>
</evidence>
<protein>
    <submittedName>
        <fullName evidence="3">Uncharacterized protein</fullName>
    </submittedName>
</protein>
<dbReference type="EMBL" id="CADCXV010000313">
    <property type="protein sequence ID" value="CAB0029437.1"/>
    <property type="molecule type" value="Genomic_DNA"/>
</dbReference>
<keyword evidence="2" id="KW-0472">Membrane</keyword>
<dbReference type="Proteomes" id="UP000479190">
    <property type="component" value="Unassembled WGS sequence"/>
</dbReference>
<keyword evidence="2" id="KW-1133">Transmembrane helix</keyword>
<gene>
    <name evidence="3" type="ORF">TBRA_LOCUS1474</name>
</gene>